<dbReference type="Pfam" id="PF11177">
    <property type="entry name" value="DUF2964"/>
    <property type="match status" value="1"/>
</dbReference>
<evidence type="ECO:0000256" key="1">
    <source>
        <dbReference type="SAM" id="Phobius"/>
    </source>
</evidence>
<keyword evidence="1" id="KW-1133">Transmembrane helix</keyword>
<keyword evidence="3" id="KW-1185">Reference proteome</keyword>
<dbReference type="InterPro" id="IPR021347">
    <property type="entry name" value="DUF2964"/>
</dbReference>
<gene>
    <name evidence="2" type="ORF">AB3X84_26465</name>
</gene>
<reference evidence="2 3" key="1">
    <citation type="submission" date="2024-07" db="EMBL/GenBank/DDBJ databases">
        <title>A survey of Mimosa microsymbionts across Brazilian biomes reveals a high diversity of Paraburkholderia nodulating endemic species, but also that Cupriavidus is common as a symbiont of widespread species.</title>
        <authorList>
            <person name="Rouws L."/>
            <person name="Barauna A."/>
            <person name="Beukes C."/>
            <person name="Rouws J.R.C."/>
            <person name="De Faria S.M."/>
            <person name="Gross E."/>
            <person name="Bueno Dos Reis Junior F."/>
            <person name="Simon M.F."/>
            <person name="Maluk M."/>
            <person name="Odee D.W."/>
            <person name="Kenicer G."/>
            <person name="Young J.P.W."/>
            <person name="Reis V.M."/>
            <person name="Zilli J."/>
            <person name="James E.K."/>
        </authorList>
    </citation>
    <scope>NUCLEOTIDE SEQUENCE [LARGE SCALE GENOMIC DNA]</scope>
    <source>
        <strain evidence="2 3">BR14375</strain>
    </source>
</reference>
<accession>A0ABV3WK45</accession>
<evidence type="ECO:0000313" key="2">
    <source>
        <dbReference type="EMBL" id="MEX3753547.1"/>
    </source>
</evidence>
<keyword evidence="1" id="KW-0472">Membrane</keyword>
<dbReference type="Proteomes" id="UP001558535">
    <property type="component" value="Unassembled WGS sequence"/>
</dbReference>
<dbReference type="EMBL" id="JBFPKE010000014">
    <property type="protein sequence ID" value="MEX3753547.1"/>
    <property type="molecule type" value="Genomic_DNA"/>
</dbReference>
<sequence>MVRAEYRIVVAVVAVFASLAGLSVAIDGLLFDKSGLVRYGFAAMVVGVAAFVLLLNPASAGDE</sequence>
<keyword evidence="1" id="KW-0812">Transmembrane</keyword>
<proteinExistence type="predicted"/>
<organism evidence="2 3">
    <name type="scientific">Paraburkholderia phenoliruptrix</name>
    <dbReference type="NCBI Taxonomy" id="252970"/>
    <lineage>
        <taxon>Bacteria</taxon>
        <taxon>Pseudomonadati</taxon>
        <taxon>Pseudomonadota</taxon>
        <taxon>Betaproteobacteria</taxon>
        <taxon>Burkholderiales</taxon>
        <taxon>Burkholderiaceae</taxon>
        <taxon>Paraburkholderia</taxon>
    </lineage>
</organism>
<protein>
    <submittedName>
        <fullName evidence="2">DUF2964 family protein</fullName>
    </submittedName>
</protein>
<feature type="transmembrane region" description="Helical" evidence="1">
    <location>
        <begin position="35"/>
        <end position="55"/>
    </location>
</feature>
<evidence type="ECO:0000313" key="3">
    <source>
        <dbReference type="Proteomes" id="UP001558535"/>
    </source>
</evidence>
<comment type="caution">
    <text evidence="2">The sequence shown here is derived from an EMBL/GenBank/DDBJ whole genome shotgun (WGS) entry which is preliminary data.</text>
</comment>
<dbReference type="RefSeq" id="WP_310111663.1">
    <property type="nucleotide sequence ID" value="NZ_CP168530.1"/>
</dbReference>
<name>A0ABV3WK45_9BURK</name>